<dbReference type="SUPFAM" id="SSF55785">
    <property type="entry name" value="PYP-like sensor domain (PAS domain)"/>
    <property type="match status" value="1"/>
</dbReference>
<protein>
    <submittedName>
        <fullName evidence="3">Sensor domain-containing diguanylate cyclase</fullName>
        <ecNumber evidence="3">2.7.7.65</ecNumber>
    </submittedName>
</protein>
<dbReference type="SUPFAM" id="SSF55073">
    <property type="entry name" value="Nucleotide cyclase"/>
    <property type="match status" value="1"/>
</dbReference>
<name>A0AB35WRN7_9PSED</name>
<dbReference type="InterPro" id="IPR035965">
    <property type="entry name" value="PAS-like_dom_sf"/>
</dbReference>
<feature type="domain" description="GGDEF" evidence="2">
    <location>
        <begin position="158"/>
        <end position="287"/>
    </location>
</feature>
<reference evidence="3 4" key="1">
    <citation type="submission" date="2024-01" db="EMBL/GenBank/DDBJ databases">
        <title>Unpublished Manusciprt.</title>
        <authorList>
            <person name="Duman M."/>
            <person name="Valdes E.G."/>
            <person name="Ajmi N."/>
            <person name="Altun S."/>
            <person name="Saticioglu I.B."/>
        </authorList>
    </citation>
    <scope>NUCLEOTIDE SEQUENCE [LARGE SCALE GENOMIC DNA]</scope>
    <source>
        <strain evidence="3 4">120P</strain>
    </source>
</reference>
<dbReference type="InterPro" id="IPR000160">
    <property type="entry name" value="GGDEF_dom"/>
</dbReference>
<dbReference type="InterPro" id="IPR052163">
    <property type="entry name" value="DGC-Regulatory_Protein"/>
</dbReference>
<dbReference type="SMART" id="SM00091">
    <property type="entry name" value="PAS"/>
    <property type="match status" value="1"/>
</dbReference>
<dbReference type="EC" id="2.7.7.65" evidence="3"/>
<dbReference type="InterPro" id="IPR000014">
    <property type="entry name" value="PAS"/>
</dbReference>
<dbReference type="PANTHER" id="PTHR46663:SF2">
    <property type="entry name" value="GGDEF DOMAIN-CONTAINING PROTEIN"/>
    <property type="match status" value="1"/>
</dbReference>
<dbReference type="InterPro" id="IPR029787">
    <property type="entry name" value="Nucleotide_cyclase"/>
</dbReference>
<dbReference type="InterPro" id="IPR043128">
    <property type="entry name" value="Rev_trsase/Diguanyl_cyclase"/>
</dbReference>
<feature type="domain" description="PAS" evidence="1">
    <location>
        <begin position="5"/>
        <end position="75"/>
    </location>
</feature>
<dbReference type="Pfam" id="PF08447">
    <property type="entry name" value="PAS_3"/>
    <property type="match status" value="1"/>
</dbReference>
<sequence>MPVDLQALYPKLIHLMLDTVFVVDRDNQIVFVSDACMALLGYRADELVGTLITDYMHPDDLAITRASIIRVMNGQSHVDFRNRYVRKNGSVVHILWAASWSEEVGARIGVARDVTALRQTEEELHFLAHHDPLTKLPNRSLFNDRLQAALRTAYRHESTLALLFLDLNDFKGINDAYGHAMGDRVLSVIARRLEGCIRETDTVARMGGDEFTVLLTDIHSPHAVADKVEQILLVLAEPLGAEFGGLEMPSCSIGVACYPADGQDADTLLSYADDDMYRIKKRRSATG</sequence>
<proteinExistence type="predicted"/>
<dbReference type="EMBL" id="JAZDQP010000006">
    <property type="protein sequence ID" value="MEE1866806.1"/>
    <property type="molecule type" value="Genomic_DNA"/>
</dbReference>
<dbReference type="InterPro" id="IPR013655">
    <property type="entry name" value="PAS_fold_3"/>
</dbReference>
<dbReference type="NCBIfam" id="TIGR00229">
    <property type="entry name" value="sensory_box"/>
    <property type="match status" value="1"/>
</dbReference>
<dbReference type="SMART" id="SM00267">
    <property type="entry name" value="GGDEF"/>
    <property type="match status" value="1"/>
</dbReference>
<dbReference type="CDD" id="cd00130">
    <property type="entry name" value="PAS"/>
    <property type="match status" value="1"/>
</dbReference>
<dbReference type="Proteomes" id="UP001307839">
    <property type="component" value="Unassembled WGS sequence"/>
</dbReference>
<dbReference type="CDD" id="cd01949">
    <property type="entry name" value="GGDEF"/>
    <property type="match status" value="1"/>
</dbReference>
<accession>A0AB35WRN7</accession>
<organism evidence="3 4">
    <name type="scientific">Pseudomonas auratipiscis</name>
    <dbReference type="NCBI Taxonomy" id="3115853"/>
    <lineage>
        <taxon>Bacteria</taxon>
        <taxon>Pseudomonadati</taxon>
        <taxon>Pseudomonadota</taxon>
        <taxon>Gammaproteobacteria</taxon>
        <taxon>Pseudomonadales</taxon>
        <taxon>Pseudomonadaceae</taxon>
        <taxon>Pseudomonas</taxon>
    </lineage>
</organism>
<comment type="caution">
    <text evidence="3">The sequence shown here is derived from an EMBL/GenBank/DDBJ whole genome shotgun (WGS) entry which is preliminary data.</text>
</comment>
<evidence type="ECO:0000313" key="3">
    <source>
        <dbReference type="EMBL" id="MEE1866806.1"/>
    </source>
</evidence>
<dbReference type="Gene3D" id="3.30.70.270">
    <property type="match status" value="1"/>
</dbReference>
<dbReference type="PANTHER" id="PTHR46663">
    <property type="entry name" value="DIGUANYLATE CYCLASE DGCT-RELATED"/>
    <property type="match status" value="1"/>
</dbReference>
<keyword evidence="3" id="KW-0548">Nucleotidyltransferase</keyword>
<evidence type="ECO:0000313" key="4">
    <source>
        <dbReference type="Proteomes" id="UP001307839"/>
    </source>
</evidence>
<dbReference type="Gene3D" id="3.30.450.20">
    <property type="entry name" value="PAS domain"/>
    <property type="match status" value="1"/>
</dbReference>
<keyword evidence="4" id="KW-1185">Reference proteome</keyword>
<dbReference type="PROSITE" id="PS50112">
    <property type="entry name" value="PAS"/>
    <property type="match status" value="1"/>
</dbReference>
<dbReference type="Pfam" id="PF00990">
    <property type="entry name" value="GGDEF"/>
    <property type="match status" value="1"/>
</dbReference>
<dbReference type="AlphaFoldDB" id="A0AB35WRN7"/>
<dbReference type="PROSITE" id="PS50887">
    <property type="entry name" value="GGDEF"/>
    <property type="match status" value="1"/>
</dbReference>
<evidence type="ECO:0000259" key="1">
    <source>
        <dbReference type="PROSITE" id="PS50112"/>
    </source>
</evidence>
<dbReference type="NCBIfam" id="TIGR00254">
    <property type="entry name" value="GGDEF"/>
    <property type="match status" value="1"/>
</dbReference>
<gene>
    <name evidence="3" type="ORF">V0R53_10395</name>
</gene>
<evidence type="ECO:0000259" key="2">
    <source>
        <dbReference type="PROSITE" id="PS50887"/>
    </source>
</evidence>
<keyword evidence="3" id="KW-0808">Transferase</keyword>
<dbReference type="GO" id="GO:0052621">
    <property type="term" value="F:diguanylate cyclase activity"/>
    <property type="evidence" value="ECO:0007669"/>
    <property type="project" value="UniProtKB-EC"/>
</dbReference>
<dbReference type="RefSeq" id="WP_330079458.1">
    <property type="nucleotide sequence ID" value="NZ_JAZDCU010000009.1"/>
</dbReference>